<dbReference type="Proteomes" id="UP000274122">
    <property type="component" value="Chromosome"/>
</dbReference>
<organism evidence="2 3">
    <name type="scientific">Cedecea lapagei</name>
    <dbReference type="NCBI Taxonomy" id="158823"/>
    <lineage>
        <taxon>Bacteria</taxon>
        <taxon>Pseudomonadati</taxon>
        <taxon>Pseudomonadota</taxon>
        <taxon>Gammaproteobacteria</taxon>
        <taxon>Enterobacterales</taxon>
        <taxon>Enterobacteriaceae</taxon>
        <taxon>Cedecea</taxon>
    </lineage>
</organism>
<evidence type="ECO:0000256" key="1">
    <source>
        <dbReference type="SAM" id="SignalP"/>
    </source>
</evidence>
<dbReference type="KEGG" id="clap:NCTC11466_00007"/>
<feature type="signal peptide" evidence="1">
    <location>
        <begin position="1"/>
        <end position="21"/>
    </location>
</feature>
<keyword evidence="1" id="KW-0732">Signal</keyword>
<accession>A0A447UW67</accession>
<dbReference type="EMBL" id="LR134201">
    <property type="protein sequence ID" value="VEB94921.1"/>
    <property type="molecule type" value="Genomic_DNA"/>
</dbReference>
<sequence>MNNCIRTALVALSCMAFPAWAVSPSPASSDNNVSTSPEPSSVLPFFGDSARAEGYDLPEPFGVNINYMNMRQNIDVNNIGFSGLALGPIPLDNAFKINAGKTRESSKTETLKLDAWLFPFMNVYGLVGHTEGHSLSHIGVGINLPGGGTIHPQGLQDLDFQLDFKGTTYGVGTTFVAGIGNWFGSLDANYTQTRFDILDGSIDAFTLSPRVGYRFTTPALNKLYLPQGQLNVWVGSMFQDVQQEFRGSLNDLHMPSELMSQMLGLANQKGNGRFDVKQRLKSPWNMLIGAQYDFTRNLNLTTEFGFAERNSFLASVEYRF</sequence>
<proteinExistence type="predicted"/>
<evidence type="ECO:0000313" key="2">
    <source>
        <dbReference type="EMBL" id="VEB94921.1"/>
    </source>
</evidence>
<keyword evidence="3" id="KW-1185">Reference proteome</keyword>
<evidence type="ECO:0008006" key="4">
    <source>
        <dbReference type="Google" id="ProtNLM"/>
    </source>
</evidence>
<dbReference type="AlphaFoldDB" id="A0A447UW67"/>
<dbReference type="OrthoDB" id="7593840at2"/>
<name>A0A447UW67_9ENTR</name>
<reference evidence="2 3" key="1">
    <citation type="submission" date="2018-12" db="EMBL/GenBank/DDBJ databases">
        <authorList>
            <consortium name="Pathogen Informatics"/>
        </authorList>
    </citation>
    <scope>NUCLEOTIDE SEQUENCE [LARGE SCALE GENOMIC DNA]</scope>
    <source>
        <strain evidence="2 3">NCTC11466</strain>
    </source>
</reference>
<protein>
    <recommendedName>
        <fullName evidence="4">Lipoprotein</fullName>
    </recommendedName>
</protein>
<gene>
    <name evidence="2" type="ORF">NCTC11466_00007</name>
</gene>
<feature type="chain" id="PRO_5019026815" description="Lipoprotein" evidence="1">
    <location>
        <begin position="22"/>
        <end position="320"/>
    </location>
</feature>
<evidence type="ECO:0000313" key="3">
    <source>
        <dbReference type="Proteomes" id="UP000274122"/>
    </source>
</evidence>